<proteinExistence type="predicted"/>
<dbReference type="RefSeq" id="WP_160878500.1">
    <property type="nucleotide sequence ID" value="NZ_WUEK01000008.1"/>
</dbReference>
<comment type="caution">
    <text evidence="2">The sequence shown here is derived from an EMBL/GenBank/DDBJ whole genome shotgun (WGS) entry which is preliminary data.</text>
</comment>
<evidence type="ECO:0000256" key="1">
    <source>
        <dbReference type="SAM" id="MobiDB-lite"/>
    </source>
</evidence>
<evidence type="ECO:0000313" key="2">
    <source>
        <dbReference type="EMBL" id="MXG90558.1"/>
    </source>
</evidence>
<evidence type="ECO:0000313" key="3">
    <source>
        <dbReference type="Proteomes" id="UP000473325"/>
    </source>
</evidence>
<accession>A0A6L7EY84</accession>
<gene>
    <name evidence="2" type="ORF">GRQ65_13465</name>
</gene>
<feature type="region of interest" description="Disordered" evidence="1">
    <location>
        <begin position="1"/>
        <end position="57"/>
    </location>
</feature>
<organism evidence="2 3">
    <name type="scientific">Nocardioides flavescens</name>
    <dbReference type="NCBI Taxonomy" id="2691959"/>
    <lineage>
        <taxon>Bacteria</taxon>
        <taxon>Bacillati</taxon>
        <taxon>Actinomycetota</taxon>
        <taxon>Actinomycetes</taxon>
        <taxon>Propionibacteriales</taxon>
        <taxon>Nocardioidaceae</taxon>
        <taxon>Nocardioides</taxon>
    </lineage>
</organism>
<dbReference type="AlphaFoldDB" id="A0A6L7EY84"/>
<sequence length="57" mass="6202">MSQGHDEQQSGQGEQREDLDDQQREMAEIDEQLDAEADGEGLAAEAGRIEENGISQG</sequence>
<dbReference type="Proteomes" id="UP000473325">
    <property type="component" value="Unassembled WGS sequence"/>
</dbReference>
<protein>
    <submittedName>
        <fullName evidence="2">Uncharacterized protein</fullName>
    </submittedName>
</protein>
<keyword evidence="3" id="KW-1185">Reference proteome</keyword>
<feature type="compositionally biased region" description="Acidic residues" evidence="1">
    <location>
        <begin position="28"/>
        <end position="39"/>
    </location>
</feature>
<reference evidence="2 3" key="1">
    <citation type="submission" date="2019-12" db="EMBL/GenBank/DDBJ databases">
        <authorList>
            <person name="Kun Z."/>
        </authorList>
    </citation>
    <scope>NUCLEOTIDE SEQUENCE [LARGE SCALE GENOMIC DNA]</scope>
    <source>
        <strain evidence="2 3">YIM 123512</strain>
    </source>
</reference>
<dbReference type="EMBL" id="WUEK01000008">
    <property type="protein sequence ID" value="MXG90558.1"/>
    <property type="molecule type" value="Genomic_DNA"/>
</dbReference>
<name>A0A6L7EY84_9ACTN</name>